<evidence type="ECO:0000256" key="3">
    <source>
        <dbReference type="ARBA" id="ARBA00022741"/>
    </source>
</evidence>
<proteinExistence type="predicted"/>
<dbReference type="EMBL" id="JACMSF010000057">
    <property type="protein sequence ID" value="MBC2906720.1"/>
    <property type="molecule type" value="Genomic_DNA"/>
</dbReference>
<dbReference type="GO" id="GO:0015421">
    <property type="term" value="F:ABC-type oligopeptide transporter activity"/>
    <property type="evidence" value="ECO:0007669"/>
    <property type="project" value="TreeGrafter"/>
</dbReference>
<evidence type="ECO:0000256" key="1">
    <source>
        <dbReference type="ARBA" id="ARBA00004651"/>
    </source>
</evidence>
<dbReference type="PANTHER" id="PTHR43394:SF1">
    <property type="entry name" value="ATP-BINDING CASSETTE SUB-FAMILY B MEMBER 10, MITOCHONDRIAL"/>
    <property type="match status" value="1"/>
</dbReference>
<dbReference type="SMART" id="SM00382">
    <property type="entry name" value="AAA"/>
    <property type="match status" value="1"/>
</dbReference>
<keyword evidence="3" id="KW-0547">Nucleotide-binding</keyword>
<organism evidence="10 11">
    <name type="scientific">Streptomyces cupreus</name>
    <dbReference type="NCBI Taxonomy" id="2759956"/>
    <lineage>
        <taxon>Bacteria</taxon>
        <taxon>Bacillati</taxon>
        <taxon>Actinomycetota</taxon>
        <taxon>Actinomycetes</taxon>
        <taxon>Kitasatosporales</taxon>
        <taxon>Streptomycetaceae</taxon>
        <taxon>Streptomyces</taxon>
    </lineage>
</organism>
<evidence type="ECO:0000313" key="11">
    <source>
        <dbReference type="Proteomes" id="UP000584670"/>
    </source>
</evidence>
<feature type="transmembrane region" description="Helical" evidence="7">
    <location>
        <begin position="21"/>
        <end position="46"/>
    </location>
</feature>
<dbReference type="InterPro" id="IPR039421">
    <property type="entry name" value="Type_1_exporter"/>
</dbReference>
<sequence length="567" mass="58010">MTTRAEKALAASAARHSGTRCVALCLVSTAATGAGLLLPAVLGRALDLLLAEAPATRWVLYCAGLVLLLAVLDACQTVLTGTVDARTAAWLRGRLTEHVLEVGPRAAARFGPGDLVARLVGNAAQAGTAPAARAALVAALAGPLGGVVALALIDLWLALVFLAGAPVLTLLLRTLARDTSTCVARYQEVQGHIAAALAEAVGGHRTIAAARAADRETARILGPLPELSRAGHRMWQVQGRAAGQAVAVAPLLQFAVVAVAGVLLARHRLSVGEVLAAWRYAVLAVGVGVLVGQLAGLAQARAAADRLGEVLAEPAPAYGPRELPPGPGRLELRGITARRGGRTVLDGVDLVVPGGTTLAVVGRSGAGKSLLAAVAGRLADPDDGEVLLDGVPLRELTHDALRRAVGHAFERPALIGATIEAAIGLGPAAPCPARIRQAARTARADDFVRLLPDGYATAVADAPRSGGESQRLGLARAFAHGGRLLILDDALSSLDTVTEAHITGALLGGGPGTTRLLMAHRAMTAARADAVAWLDEGRIRAVGTHEELWRDAGYRAVFGEPGAKETP</sequence>
<dbReference type="Gene3D" id="1.20.1560.10">
    <property type="entry name" value="ABC transporter type 1, transmembrane domain"/>
    <property type="match status" value="1"/>
</dbReference>
<dbReference type="SUPFAM" id="SSF52540">
    <property type="entry name" value="P-loop containing nucleoside triphosphate hydrolases"/>
    <property type="match status" value="1"/>
</dbReference>
<reference evidence="10 11" key="1">
    <citation type="submission" date="2020-08" db="EMBL/GenBank/DDBJ databases">
        <title>Streptomyces sp. PSKA01 genome sequencing and assembly.</title>
        <authorList>
            <person name="Mandal S."/>
            <person name="Maiti P.K."/>
            <person name="Das P."/>
        </authorList>
    </citation>
    <scope>NUCLEOTIDE SEQUENCE [LARGE SCALE GENOMIC DNA]</scope>
    <source>
        <strain evidence="10 11">PSKA01</strain>
    </source>
</reference>
<feature type="transmembrane region" description="Helical" evidence="7">
    <location>
        <begin position="241"/>
        <end position="265"/>
    </location>
</feature>
<keyword evidence="2 7" id="KW-0812">Transmembrane</keyword>
<dbReference type="AlphaFoldDB" id="A0A7X1J9N3"/>
<keyword evidence="11" id="KW-1185">Reference proteome</keyword>
<keyword evidence="5 7" id="KW-1133">Transmembrane helix</keyword>
<dbReference type="PROSITE" id="PS50893">
    <property type="entry name" value="ABC_TRANSPORTER_2"/>
    <property type="match status" value="1"/>
</dbReference>
<accession>A0A7X1J9N3</accession>
<feature type="domain" description="ABC transmembrane type-1" evidence="9">
    <location>
        <begin position="22"/>
        <end position="286"/>
    </location>
</feature>
<gene>
    <name evidence="10" type="ORF">H4N64_35380</name>
</gene>
<comment type="caution">
    <text evidence="10">The sequence shown here is derived from an EMBL/GenBank/DDBJ whole genome shotgun (WGS) entry which is preliminary data.</text>
</comment>
<dbReference type="PROSITE" id="PS50929">
    <property type="entry name" value="ABC_TM1F"/>
    <property type="match status" value="1"/>
</dbReference>
<dbReference type="GO" id="GO:0005886">
    <property type="term" value="C:plasma membrane"/>
    <property type="evidence" value="ECO:0007669"/>
    <property type="project" value="UniProtKB-SubCell"/>
</dbReference>
<keyword evidence="4 10" id="KW-0067">ATP-binding</keyword>
<dbReference type="Proteomes" id="UP000584670">
    <property type="component" value="Unassembled WGS sequence"/>
</dbReference>
<dbReference type="RefSeq" id="WP_186286635.1">
    <property type="nucleotide sequence ID" value="NZ_JACMSF010000057.1"/>
</dbReference>
<evidence type="ECO:0000313" key="10">
    <source>
        <dbReference type="EMBL" id="MBC2906720.1"/>
    </source>
</evidence>
<feature type="domain" description="ABC transporter" evidence="8">
    <location>
        <begin position="330"/>
        <end position="561"/>
    </location>
</feature>
<feature type="transmembrane region" description="Helical" evidence="7">
    <location>
        <begin position="159"/>
        <end position="176"/>
    </location>
</feature>
<dbReference type="SUPFAM" id="SSF90123">
    <property type="entry name" value="ABC transporter transmembrane region"/>
    <property type="match status" value="1"/>
</dbReference>
<dbReference type="Pfam" id="PF00664">
    <property type="entry name" value="ABC_membrane"/>
    <property type="match status" value="1"/>
</dbReference>
<comment type="subcellular location">
    <subcellularLocation>
        <location evidence="1">Cell membrane</location>
        <topology evidence="1">Multi-pass membrane protein</topology>
    </subcellularLocation>
</comment>
<feature type="transmembrane region" description="Helical" evidence="7">
    <location>
        <begin position="277"/>
        <end position="298"/>
    </location>
</feature>
<evidence type="ECO:0000256" key="2">
    <source>
        <dbReference type="ARBA" id="ARBA00022692"/>
    </source>
</evidence>
<protein>
    <submittedName>
        <fullName evidence="10">ABC transporter ATP-binding protein</fullName>
    </submittedName>
</protein>
<dbReference type="Gene3D" id="3.40.50.300">
    <property type="entry name" value="P-loop containing nucleotide triphosphate hydrolases"/>
    <property type="match status" value="1"/>
</dbReference>
<evidence type="ECO:0000259" key="8">
    <source>
        <dbReference type="PROSITE" id="PS50893"/>
    </source>
</evidence>
<keyword evidence="6 7" id="KW-0472">Membrane</keyword>
<name>A0A7X1J9N3_9ACTN</name>
<evidence type="ECO:0000256" key="7">
    <source>
        <dbReference type="SAM" id="Phobius"/>
    </source>
</evidence>
<evidence type="ECO:0000256" key="6">
    <source>
        <dbReference type="ARBA" id="ARBA00023136"/>
    </source>
</evidence>
<dbReference type="GO" id="GO:0005524">
    <property type="term" value="F:ATP binding"/>
    <property type="evidence" value="ECO:0007669"/>
    <property type="project" value="UniProtKB-KW"/>
</dbReference>
<dbReference type="GO" id="GO:0016887">
    <property type="term" value="F:ATP hydrolysis activity"/>
    <property type="evidence" value="ECO:0007669"/>
    <property type="project" value="InterPro"/>
</dbReference>
<dbReference type="InterPro" id="IPR003593">
    <property type="entry name" value="AAA+_ATPase"/>
</dbReference>
<evidence type="ECO:0000256" key="5">
    <source>
        <dbReference type="ARBA" id="ARBA00022989"/>
    </source>
</evidence>
<dbReference type="PANTHER" id="PTHR43394">
    <property type="entry name" value="ATP-DEPENDENT PERMEASE MDL1, MITOCHONDRIAL"/>
    <property type="match status" value="1"/>
</dbReference>
<dbReference type="InterPro" id="IPR011527">
    <property type="entry name" value="ABC1_TM_dom"/>
</dbReference>
<dbReference type="InterPro" id="IPR027417">
    <property type="entry name" value="P-loop_NTPase"/>
</dbReference>
<feature type="transmembrane region" description="Helical" evidence="7">
    <location>
        <begin position="58"/>
        <end position="79"/>
    </location>
</feature>
<dbReference type="Pfam" id="PF00005">
    <property type="entry name" value="ABC_tran"/>
    <property type="match status" value="1"/>
</dbReference>
<evidence type="ECO:0000256" key="4">
    <source>
        <dbReference type="ARBA" id="ARBA00022840"/>
    </source>
</evidence>
<feature type="transmembrane region" description="Helical" evidence="7">
    <location>
        <begin position="134"/>
        <end position="153"/>
    </location>
</feature>
<evidence type="ECO:0000259" key="9">
    <source>
        <dbReference type="PROSITE" id="PS50929"/>
    </source>
</evidence>
<dbReference type="InterPro" id="IPR003439">
    <property type="entry name" value="ABC_transporter-like_ATP-bd"/>
</dbReference>
<dbReference type="InterPro" id="IPR036640">
    <property type="entry name" value="ABC1_TM_sf"/>
</dbReference>